<dbReference type="AlphaFoldDB" id="A0A7I9XY83"/>
<evidence type="ECO:0000313" key="3">
    <source>
        <dbReference type="Proteomes" id="UP000465361"/>
    </source>
</evidence>
<comment type="caution">
    <text evidence="2">The sequence shown here is derived from an EMBL/GenBank/DDBJ whole genome shotgun (WGS) entry which is preliminary data.</text>
</comment>
<organism evidence="2 3">
    <name type="scientific">Mycobacterium botniense</name>
    <dbReference type="NCBI Taxonomy" id="84962"/>
    <lineage>
        <taxon>Bacteria</taxon>
        <taxon>Bacillati</taxon>
        <taxon>Actinomycetota</taxon>
        <taxon>Actinomycetes</taxon>
        <taxon>Mycobacteriales</taxon>
        <taxon>Mycobacteriaceae</taxon>
        <taxon>Mycobacterium</taxon>
    </lineage>
</organism>
<evidence type="ECO:0000256" key="1">
    <source>
        <dbReference type="SAM" id="MobiDB-lite"/>
    </source>
</evidence>
<keyword evidence="3" id="KW-1185">Reference proteome</keyword>
<name>A0A7I9XY83_9MYCO</name>
<accession>A0A7I9XY83</accession>
<dbReference type="Proteomes" id="UP000465361">
    <property type="component" value="Unassembled WGS sequence"/>
</dbReference>
<dbReference type="EMBL" id="BLKW01000004">
    <property type="protein sequence ID" value="GFG74745.1"/>
    <property type="molecule type" value="Genomic_DNA"/>
</dbReference>
<feature type="compositionally biased region" description="Polar residues" evidence="1">
    <location>
        <begin position="8"/>
        <end position="17"/>
    </location>
</feature>
<feature type="region of interest" description="Disordered" evidence="1">
    <location>
        <begin position="75"/>
        <end position="97"/>
    </location>
</feature>
<protein>
    <submittedName>
        <fullName evidence="2">Uncharacterized protein</fullName>
    </submittedName>
</protein>
<feature type="region of interest" description="Disordered" evidence="1">
    <location>
        <begin position="1"/>
        <end position="26"/>
    </location>
</feature>
<evidence type="ECO:0000313" key="2">
    <source>
        <dbReference type="EMBL" id="GFG74745.1"/>
    </source>
</evidence>
<gene>
    <name evidence="2" type="ORF">MBOT_21100</name>
</gene>
<reference evidence="2 3" key="1">
    <citation type="journal article" date="2019" name="Emerg. Microbes Infect.">
        <title>Comprehensive subspecies identification of 175 nontuberculous mycobacteria species based on 7547 genomic profiles.</title>
        <authorList>
            <person name="Matsumoto Y."/>
            <person name="Kinjo T."/>
            <person name="Motooka D."/>
            <person name="Nabeya D."/>
            <person name="Jung N."/>
            <person name="Uechi K."/>
            <person name="Horii T."/>
            <person name="Iida T."/>
            <person name="Fujita J."/>
            <person name="Nakamura S."/>
        </authorList>
    </citation>
    <scope>NUCLEOTIDE SEQUENCE [LARGE SCALE GENOMIC DNA]</scope>
    <source>
        <strain evidence="2 3">JCM 17322</strain>
    </source>
</reference>
<proteinExistence type="predicted"/>
<sequence length="135" mass="14637">MPAGAARQVQTLQTGSADHSRTRKGGGVRFNDWLRLPCDLLTEYGCYPIRFAQAVAEGVALGLRRASSPAAADVALAAAGDHQPRQPSSPPRFGNPKVLRAAATQKPFSRKRAPIPRRNGFAWCARFALNAWITR</sequence>